<dbReference type="Gene3D" id="2.60.120.260">
    <property type="entry name" value="Galactose-binding domain-like"/>
    <property type="match status" value="1"/>
</dbReference>
<proteinExistence type="predicted"/>
<dbReference type="FunFam" id="2.10.25.10:FF:000135">
    <property type="entry name" value="Laminin subunit beta 4"/>
    <property type="match status" value="2"/>
</dbReference>
<comment type="caution">
    <text evidence="31">The sequence shown here is derived from an EMBL/GenBank/DDBJ whole genome shotgun (WGS) entry which is preliminary data.</text>
</comment>
<feature type="disulfide bond" evidence="24">
    <location>
        <begin position="992"/>
        <end position="1004"/>
    </location>
</feature>
<dbReference type="FunFam" id="2.10.25.10:FF:000145">
    <property type="entry name" value="Laminin subunit beta 1"/>
    <property type="match status" value="1"/>
</dbReference>
<dbReference type="PROSITE" id="PS50027">
    <property type="entry name" value="EGF_LAM_2"/>
    <property type="match status" value="10"/>
</dbReference>
<evidence type="ECO:0000256" key="17">
    <source>
        <dbReference type="ARBA" id="ARBA00076137"/>
    </source>
</evidence>
<dbReference type="Gene3D" id="2.10.25.10">
    <property type="entry name" value="Laminin"/>
    <property type="match status" value="11"/>
</dbReference>
<keyword evidence="6 27" id="KW-0732">Signal</keyword>
<feature type="domain" description="Laminin N-terminal" evidence="30">
    <location>
        <begin position="209"/>
        <end position="448"/>
    </location>
</feature>
<feature type="coiled-coil region" evidence="25">
    <location>
        <begin position="1379"/>
        <end position="1430"/>
    </location>
</feature>
<dbReference type="PROSITE" id="PS51117">
    <property type="entry name" value="LAMININ_NTER"/>
    <property type="match status" value="1"/>
</dbReference>
<evidence type="ECO:0000256" key="19">
    <source>
        <dbReference type="ARBA" id="ARBA00079356"/>
    </source>
</evidence>
<dbReference type="FunFam" id="2.10.25.10:FF:000333">
    <property type="entry name" value="netrin-4 isoform X2"/>
    <property type="match status" value="1"/>
</dbReference>
<comment type="subunit">
    <text evidence="14">Laminin is a complex glycoprotein, consisting of three different polypeptide chains (alpha, beta, gamma), which are bound to each other by disulfide bonds into a cross-shaped molecule comprising one long and three short arms with globules at each end. Beta-2 is a subunit of laminin-3 (laminin-121 or S-laminin), laminin-4 (laminin-221 or S-merosin), laminin-7 (laminin-321 or KS-laminin), laminin-9 (laminin-421), laminin-11 (laminin-521), laminin-14 (laminin-423) and laminin-15 (laminin-523).</text>
</comment>
<dbReference type="PANTHER" id="PTHR10574:SF375">
    <property type="entry name" value="LAMININ SUBUNIT BETA-1"/>
    <property type="match status" value="1"/>
</dbReference>
<evidence type="ECO:0000256" key="21">
    <source>
        <dbReference type="ARBA" id="ARBA00080199"/>
    </source>
</evidence>
<feature type="disulfide bond" evidence="24">
    <location>
        <begin position="669"/>
        <end position="683"/>
    </location>
</feature>
<dbReference type="FunCoup" id="A0A6L2PGM3">
    <property type="interactions" value="61"/>
</dbReference>
<keyword evidence="4" id="KW-0272">Extracellular matrix</keyword>
<evidence type="ECO:0000256" key="15">
    <source>
        <dbReference type="ARBA" id="ARBA00071082"/>
    </source>
</evidence>
<evidence type="ECO:0000256" key="4">
    <source>
        <dbReference type="ARBA" id="ARBA00022530"/>
    </source>
</evidence>
<dbReference type="FunFam" id="2.10.25.10:FF:000011">
    <property type="entry name" value="Cadherin EGF LAG seven-pass G-type receptor"/>
    <property type="match status" value="2"/>
</dbReference>
<dbReference type="FunFam" id="2.10.25.10:FF:000280">
    <property type="entry name" value="Laminin subunit beta 4"/>
    <property type="match status" value="1"/>
</dbReference>
<keyword evidence="12" id="KW-0325">Glycoprotein</keyword>
<feature type="disulfide bond" evidence="24">
    <location>
        <begin position="686"/>
        <end position="698"/>
    </location>
</feature>
<keyword evidence="5" id="KW-0597">Phosphoprotein</keyword>
<dbReference type="Pfam" id="PF00053">
    <property type="entry name" value="EGF_laminin"/>
    <property type="match status" value="12"/>
</dbReference>
<dbReference type="InterPro" id="IPR008211">
    <property type="entry name" value="Laminin_N"/>
</dbReference>
<feature type="chain" id="PRO_5026733232" description="Laminin subunit beta-2" evidence="27">
    <location>
        <begin position="25"/>
        <end position="1901"/>
    </location>
</feature>
<feature type="disulfide bond" evidence="24">
    <location>
        <begin position="1298"/>
        <end position="1310"/>
    </location>
</feature>
<keyword evidence="13 24" id="KW-0424">Laminin EGF-like domain</keyword>
<feature type="disulfide bond" evidence="24">
    <location>
        <begin position="965"/>
        <end position="974"/>
    </location>
</feature>
<evidence type="ECO:0000259" key="28">
    <source>
        <dbReference type="PROSITE" id="PS50027"/>
    </source>
</evidence>
<feature type="disulfide bond" evidence="24">
    <location>
        <begin position="1057"/>
        <end position="1066"/>
    </location>
</feature>
<feature type="disulfide bond" evidence="24">
    <location>
        <begin position="657"/>
        <end position="666"/>
    </location>
</feature>
<dbReference type="FunFam" id="2.10.25.10:FF:000130">
    <property type="entry name" value="Laminin subunit beta 1"/>
    <property type="match status" value="1"/>
</dbReference>
<feature type="disulfide bond" evidence="24">
    <location>
        <begin position="946"/>
        <end position="963"/>
    </location>
</feature>
<feature type="coiled-coil region" evidence="25">
    <location>
        <begin position="1602"/>
        <end position="1629"/>
    </location>
</feature>
<keyword evidence="7" id="KW-0677">Repeat</keyword>
<feature type="domain" description="Laminin EGF-like" evidence="28">
    <location>
        <begin position="1250"/>
        <end position="1297"/>
    </location>
</feature>
<dbReference type="FunFam" id="2.10.25.10:FF:000101">
    <property type="entry name" value="Laminin subunit beta 1"/>
    <property type="match status" value="1"/>
</dbReference>
<dbReference type="GO" id="GO:0016477">
    <property type="term" value="P:cell migration"/>
    <property type="evidence" value="ECO:0007669"/>
    <property type="project" value="TreeGrafter"/>
</dbReference>
<evidence type="ECO:0000256" key="22">
    <source>
        <dbReference type="ARBA" id="ARBA00080856"/>
    </source>
</evidence>
<dbReference type="GO" id="GO:0009888">
    <property type="term" value="P:tissue development"/>
    <property type="evidence" value="ECO:0007669"/>
    <property type="project" value="TreeGrafter"/>
</dbReference>
<dbReference type="InterPro" id="IPR050440">
    <property type="entry name" value="Laminin/Netrin_ECM"/>
</dbReference>
<feature type="compositionally biased region" description="Basic and acidic residues" evidence="26">
    <location>
        <begin position="1864"/>
        <end position="1875"/>
    </location>
</feature>
<dbReference type="Pfam" id="PF24973">
    <property type="entry name" value="EGF_LMN_ATRN"/>
    <property type="match status" value="1"/>
</dbReference>
<dbReference type="GO" id="GO:0034446">
    <property type="term" value="P:substrate adhesion-dependent cell spreading"/>
    <property type="evidence" value="ECO:0007669"/>
    <property type="project" value="TreeGrafter"/>
</dbReference>
<dbReference type="FunFam" id="2.170.300.10:FF:000004">
    <property type="entry name" value="Laminin subunit beta 1"/>
    <property type="match status" value="1"/>
</dbReference>
<feature type="disulfide bond" evidence="24">
    <location>
        <begin position="1319"/>
        <end position="1328"/>
    </location>
</feature>
<gene>
    <name evidence="31" type="ORF">Cfor_05175</name>
</gene>
<keyword evidence="8" id="KW-0084">Basement membrane</keyword>
<comment type="caution">
    <text evidence="24">Lacks conserved residue(s) required for the propagation of feature annotation.</text>
</comment>
<feature type="domain" description="Laminin EGF-like" evidence="28">
    <location>
        <begin position="992"/>
        <end position="1037"/>
    </location>
</feature>
<feature type="disulfide bond" evidence="24">
    <location>
        <begin position="1271"/>
        <end position="1280"/>
    </location>
</feature>
<feature type="coiled-coil region" evidence="25">
    <location>
        <begin position="1729"/>
        <end position="1798"/>
    </location>
</feature>
<feature type="disulfide bond" evidence="24">
    <location>
        <begin position="1222"/>
        <end position="1231"/>
    </location>
</feature>
<feature type="disulfide bond" evidence="24">
    <location>
        <begin position="707"/>
        <end position="716"/>
    </location>
</feature>
<keyword evidence="32" id="KW-1185">Reference proteome</keyword>
<feature type="disulfide bond" evidence="24">
    <location>
        <begin position="1300"/>
        <end position="1317"/>
    </location>
</feature>
<evidence type="ECO:0000256" key="23">
    <source>
        <dbReference type="ARBA" id="ARBA00081237"/>
    </source>
</evidence>
<evidence type="ECO:0000256" key="13">
    <source>
        <dbReference type="ARBA" id="ARBA00023292"/>
    </source>
</evidence>
<dbReference type="GO" id="GO:0030054">
    <property type="term" value="C:cell junction"/>
    <property type="evidence" value="ECO:0007669"/>
    <property type="project" value="UniProtKB-ARBA"/>
</dbReference>
<evidence type="ECO:0000313" key="32">
    <source>
        <dbReference type="Proteomes" id="UP000502823"/>
    </source>
</evidence>
<dbReference type="Gene3D" id="2.170.300.10">
    <property type="entry name" value="Tie2 ligand-binding domain superfamily"/>
    <property type="match status" value="1"/>
</dbReference>
<feature type="disulfide bond" evidence="24">
    <location>
        <begin position="1252"/>
        <end position="1269"/>
    </location>
</feature>
<keyword evidence="9" id="KW-0130">Cell adhesion</keyword>
<organism evidence="31 32">
    <name type="scientific">Coptotermes formosanus</name>
    <name type="common">Formosan subterranean termite</name>
    <dbReference type="NCBI Taxonomy" id="36987"/>
    <lineage>
        <taxon>Eukaryota</taxon>
        <taxon>Metazoa</taxon>
        <taxon>Ecdysozoa</taxon>
        <taxon>Arthropoda</taxon>
        <taxon>Hexapoda</taxon>
        <taxon>Insecta</taxon>
        <taxon>Pterygota</taxon>
        <taxon>Neoptera</taxon>
        <taxon>Polyneoptera</taxon>
        <taxon>Dictyoptera</taxon>
        <taxon>Blattodea</taxon>
        <taxon>Blattoidea</taxon>
        <taxon>Termitoidae</taxon>
        <taxon>Rhinotermitidae</taxon>
        <taxon>Coptotermes</taxon>
    </lineage>
</organism>
<feature type="disulfide bond" evidence="24">
    <location>
        <begin position="542"/>
        <end position="551"/>
    </location>
</feature>
<dbReference type="Pfam" id="PF00055">
    <property type="entry name" value="Laminin_N"/>
    <property type="match status" value="1"/>
</dbReference>
<dbReference type="GO" id="GO:0007411">
    <property type="term" value="P:axon guidance"/>
    <property type="evidence" value="ECO:0007669"/>
    <property type="project" value="TreeGrafter"/>
</dbReference>
<evidence type="ECO:0000313" key="31">
    <source>
        <dbReference type="EMBL" id="GFG30610.1"/>
    </source>
</evidence>
<dbReference type="FunFam" id="2.10.25.10:FF:000065">
    <property type="entry name" value="Laminin subunit beta 1"/>
    <property type="match status" value="1"/>
</dbReference>
<evidence type="ECO:0000256" key="2">
    <source>
        <dbReference type="ARBA" id="ARBA00004302"/>
    </source>
</evidence>
<feature type="domain" description="Laminin EGF-like" evidence="28">
    <location>
        <begin position="1038"/>
        <end position="1087"/>
    </location>
</feature>
<feature type="domain" description="Laminin IV type B" evidence="29">
    <location>
        <begin position="725"/>
        <end position="938"/>
    </location>
</feature>
<feature type="signal peptide" evidence="27">
    <location>
        <begin position="1"/>
        <end position="24"/>
    </location>
</feature>
<dbReference type="FunFam" id="2.60.120.260:FF:000010">
    <property type="entry name" value="Laminin subunit beta 1"/>
    <property type="match status" value="1"/>
</dbReference>
<dbReference type="CDD" id="cd06503">
    <property type="entry name" value="ATP-synt_Fo_b"/>
    <property type="match status" value="1"/>
</dbReference>
<name>A0A6L2PGM3_COPFO</name>
<dbReference type="Proteomes" id="UP000502823">
    <property type="component" value="Unassembled WGS sequence"/>
</dbReference>
<evidence type="ECO:0000256" key="11">
    <source>
        <dbReference type="ARBA" id="ARBA00023157"/>
    </source>
</evidence>
<feature type="disulfide bond" evidence="24">
    <location>
        <begin position="944"/>
        <end position="956"/>
    </location>
</feature>
<evidence type="ECO:0000256" key="18">
    <source>
        <dbReference type="ARBA" id="ARBA00079179"/>
    </source>
</evidence>
<evidence type="ECO:0000256" key="27">
    <source>
        <dbReference type="SAM" id="SignalP"/>
    </source>
</evidence>
<dbReference type="GO" id="GO:0005608">
    <property type="term" value="C:laminin-3 complex"/>
    <property type="evidence" value="ECO:0007669"/>
    <property type="project" value="UniProtKB-ARBA"/>
</dbReference>
<evidence type="ECO:0000256" key="8">
    <source>
        <dbReference type="ARBA" id="ARBA00022869"/>
    </source>
</evidence>
<feature type="domain" description="Laminin EGF-like" evidence="28">
    <location>
        <begin position="635"/>
        <end position="685"/>
    </location>
</feature>
<feature type="disulfide bond" evidence="24">
    <location>
        <begin position="994"/>
        <end position="1011"/>
    </location>
</feature>
<evidence type="ECO:0000256" key="14">
    <source>
        <dbReference type="ARBA" id="ARBA00065009"/>
    </source>
</evidence>
<feature type="disulfide bond" evidence="24">
    <location>
        <begin position="1250"/>
        <end position="1262"/>
    </location>
</feature>
<dbReference type="SMART" id="SM00181">
    <property type="entry name" value="EGF"/>
    <property type="match status" value="8"/>
</dbReference>
<evidence type="ECO:0000256" key="25">
    <source>
        <dbReference type="SAM" id="Coils"/>
    </source>
</evidence>
<dbReference type="EMBL" id="BLKM01000236">
    <property type="protein sequence ID" value="GFG30610.1"/>
    <property type="molecule type" value="Genomic_DNA"/>
</dbReference>
<dbReference type="OrthoDB" id="5985440at2759"/>
<evidence type="ECO:0000256" key="16">
    <source>
        <dbReference type="ARBA" id="ARBA00075305"/>
    </source>
</evidence>
<dbReference type="InParanoid" id="A0A6L2PGM3"/>
<dbReference type="FunFam" id="2.10.25.10:FF:000084">
    <property type="entry name" value="Laminin subunit alpha 3"/>
    <property type="match status" value="1"/>
</dbReference>
<evidence type="ECO:0000256" key="9">
    <source>
        <dbReference type="ARBA" id="ARBA00022889"/>
    </source>
</evidence>
<evidence type="ECO:0000259" key="29">
    <source>
        <dbReference type="PROSITE" id="PS51116"/>
    </source>
</evidence>
<feature type="region of interest" description="Disordered" evidence="26">
    <location>
        <begin position="1832"/>
        <end position="1877"/>
    </location>
</feature>
<feature type="disulfide bond" evidence="24">
    <location>
        <begin position="1013"/>
        <end position="1022"/>
    </location>
</feature>
<evidence type="ECO:0000256" key="24">
    <source>
        <dbReference type="PROSITE-ProRule" id="PRU00460"/>
    </source>
</evidence>
<feature type="compositionally biased region" description="Basic and acidic residues" evidence="26">
    <location>
        <begin position="1832"/>
        <end position="1855"/>
    </location>
</feature>
<sequence length="1901" mass="210584">MVPEPRVLLALILFLSSAGHSSEGLGDVGLLYVSLNFVSENCPHDRCRLITSRLMQQNSTVDRAFEVYCSTQAVRFVAVSVGTADVINWNGSRDSSVANVTLVRAGRSGGVRIPGASTHEHSVTEVGWSPCPVLQCNHAAPVVCSGVHKQAVFLRKSGHQKRTPIVRGDMAPDIDESDVHPLSQAAYWYRRPGSIHGGGYTPQRPHPCEQSSCYPATGNLLIGREPNLSASSTCGLYAQERYCIVSHLEDHKKCFWCDSRPQNANNPRLSHRIENIVYRFAPGTRQRSWWQSQNGVENVTIQLDLEAEFHFTHLIITFKTFRPAAMLIERSYDFGLTWQVYRYFAYSCDDSFPNVPKHNPRTLTDVVCESRYSNVAPSTDGEIIFRVLPPNLPIDDPYSQEVQNLLKMTNLRINFTKLHTLGDDLLDNREEIQEKYYYAINDMIVRGSCSCYGHASRCLPLPNVEPRTDMVHGRCECTHNTKGLNCEHCEDFYNDLPWKPAIGKQTNACKRCNCNNHATSCHFDAAVYEATGQVSGGVCDGCLHNTMGRNCEQCKPFFYQDPDREMSDPEVCLSCDCDPRGSLDDGACDSRTDLVNGLESGRCHCKVNVDGRRCDRCKNGFWNFDGQNPEGCEPCTCNTLGTIDNQGCNVYTGECTCKRYVTGRDCNQCLPEHWGLSDDHDGCKACDCDPGGSFDNNCDVITGQCRCRPHVTGRMCDQPEQSYFTGMLDYLVYEAELANCSENCQVVIREPFRDGRENTWTGTGFMRTFEDSTLEFIIDNIRTSMEYDIVIRYEPQAPGKWEDVRIIVERPGPVDRNGPCANSLPQDDIKQESLPSGSRSVAVFPPVCLEAGKQYKIRLEFKRYESEVETPTASVLVDSIALVPRIDSIPFFRDSAPNEIRRQDYERYRCGQAFFSVVKGNIPDVCKKYHYSIGFYVHGGAFYCQCDPTGSVSALCSSLGGACQCKPNVVGRRCDRCAPGTFGFGPEGCRACDCNSIGALDNFCDAQTGQCKCRANTYGRECDQCQPGFWNFPNCQRCECNGHADVCDSRTGACISCRDWTLGHHCDRCIEGYYGDPRIGVDIPCRPCPCPETVESGHSYASRCALDARTQDVVCECSVGYAGPRCDVCADNYFGNPEVPGGSCRSCNCSNNIDVSRPRNCDIRTGECLQCLFNTEGFNCEICKAGYYGDAVNQECKECTCNLLGTDAEAGPCDRKTGQCSCRPNVIGLNCDQCRENHWKIASGMGCEPCNCDPVGSDAEQCNQFDGQCACKPGFGGRQCNQCQDYFWGNPNEECHACDCNPDGSATLQCNQNNGSCVCMLGIGGEKCDQCARGYIGTAPHCVPCGECFDNWDRILNDLNDQTERVIQAASEIKQTGATGAYTREFEKLEKQLDEVKQLLENTTVSSQDLERLENLVEKFRTDVNRSSENMDEVEGLLDSTASRIYEANLKLTDLRSAASKLKFTALGLKENATKLQEANVEGALNLTREAYKRSQRAQEAADATERDLADSERQCKRTETIVNRTASQFYKTQAENEDALETLSEKLKELEMQIPDLNELVCDKRGDPCDPLCGGAGCGVCGGLSCEQGAVTKADRALGVAKDAEKAIREKETDAEELLRGISQAKDETVTARKLAKEAYDLAVLAGNQSESMIQERTDLLDKLAEFNNMAGATPAEIRNLALETLNKNIYLHPEQITNLTSSINDTISSLKDIDTILADTSDDLDLANSLKNEADKAKLDAEGILDTAQRVVSALDEAKEAQMKAEEAINKAHDDISAAEKDLAQIGSETDDAQQKANETVRGVLLLESRLKELRTKLLKNSLDSKKVTEEAEKLNNEARKANDKTGDLESKHQAAAGRLQRKVEESARDQKKASQLLERARAGYALLVRFYVVNSDEY</sequence>
<evidence type="ECO:0000256" key="1">
    <source>
        <dbReference type="ARBA" id="ARBA00002418"/>
    </source>
</evidence>
<feature type="disulfide bond" evidence="24">
    <location>
        <begin position="605"/>
        <end position="614"/>
    </location>
</feature>
<dbReference type="PANTHER" id="PTHR10574">
    <property type="entry name" value="NETRIN/LAMININ-RELATED"/>
    <property type="match status" value="1"/>
</dbReference>
<dbReference type="InterPro" id="IPR013015">
    <property type="entry name" value="Laminin_IV_B"/>
</dbReference>
<evidence type="ECO:0000256" key="26">
    <source>
        <dbReference type="SAM" id="MobiDB-lite"/>
    </source>
</evidence>
<reference evidence="32" key="1">
    <citation type="submission" date="2020-01" db="EMBL/GenBank/DDBJ databases">
        <title>Draft genome sequence of the Termite Coptotermes fromosanus.</title>
        <authorList>
            <person name="Itakura S."/>
            <person name="Yosikawa Y."/>
            <person name="Umezawa K."/>
        </authorList>
    </citation>
    <scope>NUCLEOTIDE SEQUENCE [LARGE SCALE GENOMIC DNA]</scope>
</reference>
<evidence type="ECO:0000256" key="7">
    <source>
        <dbReference type="ARBA" id="ARBA00022737"/>
    </source>
</evidence>
<dbReference type="CDD" id="cd00055">
    <property type="entry name" value="EGF_Lam"/>
    <property type="match status" value="13"/>
</dbReference>
<feature type="domain" description="Laminin EGF-like" evidence="28">
    <location>
        <begin position="944"/>
        <end position="991"/>
    </location>
</feature>
<keyword evidence="3" id="KW-0964">Secreted</keyword>
<dbReference type="FunFam" id="2.10.25.10:FF:000138">
    <property type="entry name" value="Laminin subunit beta 1"/>
    <property type="match status" value="1"/>
</dbReference>
<evidence type="ECO:0000256" key="3">
    <source>
        <dbReference type="ARBA" id="ARBA00022525"/>
    </source>
</evidence>
<evidence type="ECO:0000256" key="12">
    <source>
        <dbReference type="ARBA" id="ARBA00023180"/>
    </source>
</evidence>
<dbReference type="PROSITE" id="PS01248">
    <property type="entry name" value="EGF_LAM_1"/>
    <property type="match status" value="5"/>
</dbReference>
<dbReference type="SMART" id="SM00136">
    <property type="entry name" value="LamNT"/>
    <property type="match status" value="1"/>
</dbReference>
<dbReference type="FunFam" id="2.170.300.10:FF:000001">
    <property type="entry name" value="Laminin subunit beta-1"/>
    <property type="match status" value="1"/>
</dbReference>
<evidence type="ECO:0000256" key="6">
    <source>
        <dbReference type="ARBA" id="ARBA00022729"/>
    </source>
</evidence>
<dbReference type="GO" id="GO:0070831">
    <property type="term" value="P:basement membrane assembly"/>
    <property type="evidence" value="ECO:0007669"/>
    <property type="project" value="TreeGrafter"/>
</dbReference>
<feature type="domain" description="Laminin EGF-like" evidence="28">
    <location>
        <begin position="686"/>
        <end position="746"/>
    </location>
</feature>
<feature type="domain" description="Laminin EGF-like" evidence="28">
    <location>
        <begin position="512"/>
        <end position="574"/>
    </location>
</feature>
<evidence type="ECO:0000256" key="5">
    <source>
        <dbReference type="ARBA" id="ARBA00022553"/>
    </source>
</evidence>
<evidence type="ECO:0000259" key="30">
    <source>
        <dbReference type="PROSITE" id="PS51117"/>
    </source>
</evidence>
<accession>A0A6L2PGM3</accession>
<keyword evidence="11 24" id="KW-1015">Disulfide bond</keyword>
<dbReference type="InterPro" id="IPR056863">
    <property type="entry name" value="LMN_ATRN_NET-like_EGF"/>
</dbReference>
<dbReference type="InterPro" id="IPR002049">
    <property type="entry name" value="LE_dom"/>
</dbReference>
<dbReference type="InterPro" id="IPR000742">
    <property type="entry name" value="EGF"/>
</dbReference>
<feature type="domain" description="Laminin EGF-like" evidence="28">
    <location>
        <begin position="1199"/>
        <end position="1249"/>
    </location>
</feature>
<dbReference type="SUPFAM" id="SSF57196">
    <property type="entry name" value="EGF/Laminin"/>
    <property type="match status" value="13"/>
</dbReference>
<feature type="disulfide bond" evidence="24">
    <location>
        <begin position="688"/>
        <end position="705"/>
    </location>
</feature>
<dbReference type="PROSITE" id="PS51116">
    <property type="entry name" value="LAMININ_IVB"/>
    <property type="match status" value="1"/>
</dbReference>
<evidence type="ECO:0000256" key="20">
    <source>
        <dbReference type="ARBA" id="ARBA00080055"/>
    </source>
</evidence>
<evidence type="ECO:0000256" key="10">
    <source>
        <dbReference type="ARBA" id="ARBA00023054"/>
    </source>
</evidence>
<dbReference type="GO" id="GO:0009887">
    <property type="term" value="P:animal organ morphogenesis"/>
    <property type="evidence" value="ECO:0007669"/>
    <property type="project" value="TreeGrafter"/>
</dbReference>
<dbReference type="SMART" id="SM00180">
    <property type="entry name" value="EGF_Lam"/>
    <property type="match status" value="13"/>
</dbReference>
<dbReference type="PRINTS" id="PR00011">
    <property type="entry name" value="EGFLAMININ"/>
</dbReference>
<protein>
    <recommendedName>
        <fullName evidence="15">Laminin subunit beta-2</fullName>
    </recommendedName>
    <alternativeName>
        <fullName evidence="18">Laminin-11 subunit beta</fullName>
    </alternativeName>
    <alternativeName>
        <fullName evidence="19">Laminin-14 subunit beta</fullName>
    </alternativeName>
    <alternativeName>
        <fullName evidence="23">Laminin-15 subunit beta</fullName>
    </alternativeName>
    <alternativeName>
        <fullName evidence="22">Laminin-3 subunit beta</fullName>
    </alternativeName>
    <alternativeName>
        <fullName evidence="21">Laminin-4 subunit beta</fullName>
    </alternativeName>
    <alternativeName>
        <fullName evidence="17">Laminin-7 subunit beta</fullName>
    </alternativeName>
    <alternativeName>
        <fullName evidence="20">Laminin-9 subunit beta</fullName>
    </alternativeName>
    <alternativeName>
        <fullName evidence="16">S-laminin subunit beta</fullName>
    </alternativeName>
</protein>
<comment type="subcellular location">
    <subcellularLocation>
        <location evidence="2">Secreted</location>
        <location evidence="2">Extracellular space</location>
        <location evidence="2">Extracellular matrix</location>
        <location evidence="2">Basement membrane</location>
    </subcellularLocation>
</comment>
<dbReference type="Pfam" id="PF21199">
    <property type="entry name" value="LAMININ_IV_B"/>
    <property type="match status" value="1"/>
</dbReference>
<keyword evidence="10 25" id="KW-0175">Coiled coil</keyword>
<feature type="domain" description="Laminin EGF-like" evidence="28">
    <location>
        <begin position="1298"/>
        <end position="1344"/>
    </location>
</feature>
<comment type="function">
    <text evidence="1">Binding to cells via a high affinity receptor, laminin is thought to mediate the attachment, migration and organization of cells into tissues during embryonic development by interacting with other extracellular matrix components.</text>
</comment>
<feature type="coiled-coil region" evidence="25">
    <location>
        <begin position="1495"/>
        <end position="1561"/>
    </location>
</feature>
<feature type="domain" description="Laminin EGF-like" evidence="28">
    <location>
        <begin position="575"/>
        <end position="634"/>
    </location>
</feature>